<dbReference type="Proteomes" id="UP001302676">
    <property type="component" value="Unassembled WGS sequence"/>
</dbReference>
<name>A0AAN6UWC9_9PEZI</name>
<dbReference type="PANTHER" id="PTHR37844">
    <property type="entry name" value="SER/THR PROTEIN PHOSPHATASE SUPERFAMILY (AFU_ORTHOLOGUE AFUA_1G14840)"/>
    <property type="match status" value="1"/>
</dbReference>
<protein>
    <recommendedName>
        <fullName evidence="1">Calcineurin-like phosphoesterase domain-containing protein</fullName>
    </recommendedName>
</protein>
<feature type="domain" description="Calcineurin-like phosphoesterase" evidence="1">
    <location>
        <begin position="12"/>
        <end position="235"/>
    </location>
</feature>
<dbReference type="PANTHER" id="PTHR37844:SF2">
    <property type="entry name" value="SER_THR PROTEIN PHOSPHATASE SUPERFAMILY (AFU_ORTHOLOGUE AFUA_1G14840)"/>
    <property type="match status" value="1"/>
</dbReference>
<organism evidence="2 3">
    <name type="scientific">Dichotomopilus funicola</name>
    <dbReference type="NCBI Taxonomy" id="1934379"/>
    <lineage>
        <taxon>Eukaryota</taxon>
        <taxon>Fungi</taxon>
        <taxon>Dikarya</taxon>
        <taxon>Ascomycota</taxon>
        <taxon>Pezizomycotina</taxon>
        <taxon>Sordariomycetes</taxon>
        <taxon>Sordariomycetidae</taxon>
        <taxon>Sordariales</taxon>
        <taxon>Chaetomiaceae</taxon>
        <taxon>Dichotomopilus</taxon>
    </lineage>
</organism>
<evidence type="ECO:0000259" key="1">
    <source>
        <dbReference type="Pfam" id="PF00149"/>
    </source>
</evidence>
<evidence type="ECO:0000313" key="3">
    <source>
        <dbReference type="Proteomes" id="UP001302676"/>
    </source>
</evidence>
<reference evidence="2" key="2">
    <citation type="submission" date="2023-05" db="EMBL/GenBank/DDBJ databases">
        <authorList>
            <consortium name="Lawrence Berkeley National Laboratory"/>
            <person name="Steindorff A."/>
            <person name="Hensen N."/>
            <person name="Bonometti L."/>
            <person name="Westerberg I."/>
            <person name="Brannstrom I.O."/>
            <person name="Guillou S."/>
            <person name="Cros-Aarteil S."/>
            <person name="Calhoun S."/>
            <person name="Haridas S."/>
            <person name="Kuo A."/>
            <person name="Mondo S."/>
            <person name="Pangilinan J."/>
            <person name="Riley R."/>
            <person name="Labutti K."/>
            <person name="Andreopoulos B."/>
            <person name="Lipzen A."/>
            <person name="Chen C."/>
            <person name="Yanf M."/>
            <person name="Daum C."/>
            <person name="Ng V."/>
            <person name="Clum A."/>
            <person name="Ohm R."/>
            <person name="Martin F."/>
            <person name="Silar P."/>
            <person name="Natvig D."/>
            <person name="Lalanne C."/>
            <person name="Gautier V."/>
            <person name="Ament-Velasquez S.L."/>
            <person name="Kruys A."/>
            <person name="Hutchinson M.I."/>
            <person name="Powell A.J."/>
            <person name="Barry K."/>
            <person name="Miller A.N."/>
            <person name="Grigoriev I.V."/>
            <person name="Debuchy R."/>
            <person name="Gladieux P."/>
            <person name="Thoren M.H."/>
            <person name="Johannesson H."/>
        </authorList>
    </citation>
    <scope>NUCLEOTIDE SEQUENCE</scope>
    <source>
        <strain evidence="2">CBS 141.50</strain>
    </source>
</reference>
<accession>A0AAN6UWC9</accession>
<reference evidence="2" key="1">
    <citation type="journal article" date="2023" name="Mol. Phylogenet. Evol.">
        <title>Genome-scale phylogeny and comparative genomics of the fungal order Sordariales.</title>
        <authorList>
            <person name="Hensen N."/>
            <person name="Bonometti L."/>
            <person name="Westerberg I."/>
            <person name="Brannstrom I.O."/>
            <person name="Guillou S."/>
            <person name="Cros-Aarteil S."/>
            <person name="Calhoun S."/>
            <person name="Haridas S."/>
            <person name="Kuo A."/>
            <person name="Mondo S."/>
            <person name="Pangilinan J."/>
            <person name="Riley R."/>
            <person name="LaButti K."/>
            <person name="Andreopoulos B."/>
            <person name="Lipzen A."/>
            <person name="Chen C."/>
            <person name="Yan M."/>
            <person name="Daum C."/>
            <person name="Ng V."/>
            <person name="Clum A."/>
            <person name="Steindorff A."/>
            <person name="Ohm R.A."/>
            <person name="Martin F."/>
            <person name="Silar P."/>
            <person name="Natvig D.O."/>
            <person name="Lalanne C."/>
            <person name="Gautier V."/>
            <person name="Ament-Velasquez S.L."/>
            <person name="Kruys A."/>
            <person name="Hutchinson M.I."/>
            <person name="Powell A.J."/>
            <person name="Barry K."/>
            <person name="Miller A.N."/>
            <person name="Grigoriev I.V."/>
            <person name="Debuchy R."/>
            <person name="Gladieux P."/>
            <person name="Hiltunen Thoren M."/>
            <person name="Johannesson H."/>
        </authorList>
    </citation>
    <scope>NUCLEOTIDE SEQUENCE</scope>
    <source>
        <strain evidence="2">CBS 141.50</strain>
    </source>
</reference>
<sequence>MPDRREAGSAALLIFSDLHLETHASYDFHFRQTAPNLALLGDIGHAAHDDFFVFLQKQLRWYWNVFFVLGNHEPISCSWPAAKRRVRDFADRMEQLRARSTIGRFVFLDQTRHDVNDTLTVLGCTLFSRVTPEQAAAVASRLIDFQQVQNWTVGDHVDAHASDLRWLNAQVSEISRSQPQRQIAIFTHYSPTMDARAVDKRHRESPVMSGFATDLGAEECWTNPSVVMWAFGHTHFSCDFSDEVGKRVVANQRGYALALETAFDVEKVFLVGGANAGMT</sequence>
<proteinExistence type="predicted"/>
<evidence type="ECO:0000313" key="2">
    <source>
        <dbReference type="EMBL" id="KAK4139066.1"/>
    </source>
</evidence>
<dbReference type="Gene3D" id="3.60.21.10">
    <property type="match status" value="1"/>
</dbReference>
<keyword evidence="3" id="KW-1185">Reference proteome</keyword>
<dbReference type="SUPFAM" id="SSF56300">
    <property type="entry name" value="Metallo-dependent phosphatases"/>
    <property type="match status" value="1"/>
</dbReference>
<comment type="caution">
    <text evidence="2">The sequence shown here is derived from an EMBL/GenBank/DDBJ whole genome shotgun (WGS) entry which is preliminary data.</text>
</comment>
<gene>
    <name evidence="2" type="ORF">C8A04DRAFT_33478</name>
</gene>
<dbReference type="InterPro" id="IPR029052">
    <property type="entry name" value="Metallo-depent_PP-like"/>
</dbReference>
<dbReference type="InterPro" id="IPR004843">
    <property type="entry name" value="Calcineurin-like_PHP"/>
</dbReference>
<dbReference type="EMBL" id="MU853717">
    <property type="protein sequence ID" value="KAK4139066.1"/>
    <property type="molecule type" value="Genomic_DNA"/>
</dbReference>
<dbReference type="Pfam" id="PF00149">
    <property type="entry name" value="Metallophos"/>
    <property type="match status" value="1"/>
</dbReference>
<dbReference type="GO" id="GO:0016787">
    <property type="term" value="F:hydrolase activity"/>
    <property type="evidence" value="ECO:0007669"/>
    <property type="project" value="InterPro"/>
</dbReference>
<dbReference type="AlphaFoldDB" id="A0AAN6UWC9"/>
<dbReference type="GeneID" id="87819092"/>
<dbReference type="RefSeq" id="XP_062632437.1">
    <property type="nucleotide sequence ID" value="XM_062782479.1"/>
</dbReference>